<feature type="region of interest" description="Disordered" evidence="1">
    <location>
        <begin position="141"/>
        <end position="180"/>
    </location>
</feature>
<evidence type="ECO:0000256" key="1">
    <source>
        <dbReference type="SAM" id="MobiDB-lite"/>
    </source>
</evidence>
<feature type="compositionally biased region" description="Basic and acidic residues" evidence="1">
    <location>
        <begin position="114"/>
        <end position="129"/>
    </location>
</feature>
<accession>A0ABR2IGT6</accession>
<comment type="caution">
    <text evidence="2">The sequence shown here is derived from an EMBL/GenBank/DDBJ whole genome shotgun (WGS) entry which is preliminary data.</text>
</comment>
<keyword evidence="3" id="KW-1185">Reference proteome</keyword>
<proteinExistence type="predicted"/>
<gene>
    <name evidence="2" type="ORF">PGQ11_009022</name>
</gene>
<name>A0ABR2IGT6_9PEZI</name>
<sequence>MEPLSWRWFCIIHCTAHTVTAWTAWTAYLYAQLSRDPAHCRCNEPKCHLQHIPQPSEDEGIAADGDEADLVGGTRSKKRPDQYGRLHAQQGPYDTVYTPLGRVWLLRRLGREEGDGEDHLRGDSEKGSEAHGSVVWATLRIRRTVGAGSPEESQPTVNRGEDEEHPREGSEPGDIIVTGR</sequence>
<dbReference type="EMBL" id="JAPCWZ010000005">
    <property type="protein sequence ID" value="KAK8862787.1"/>
    <property type="molecule type" value="Genomic_DNA"/>
</dbReference>
<feature type="compositionally biased region" description="Basic and acidic residues" evidence="1">
    <location>
        <begin position="159"/>
        <end position="170"/>
    </location>
</feature>
<organism evidence="2 3">
    <name type="scientific">Apiospora arundinis</name>
    <dbReference type="NCBI Taxonomy" id="335852"/>
    <lineage>
        <taxon>Eukaryota</taxon>
        <taxon>Fungi</taxon>
        <taxon>Dikarya</taxon>
        <taxon>Ascomycota</taxon>
        <taxon>Pezizomycotina</taxon>
        <taxon>Sordariomycetes</taxon>
        <taxon>Xylariomycetidae</taxon>
        <taxon>Amphisphaeriales</taxon>
        <taxon>Apiosporaceae</taxon>
        <taxon>Apiospora</taxon>
    </lineage>
</organism>
<evidence type="ECO:0000313" key="3">
    <source>
        <dbReference type="Proteomes" id="UP001390339"/>
    </source>
</evidence>
<evidence type="ECO:0000313" key="2">
    <source>
        <dbReference type="EMBL" id="KAK8862787.1"/>
    </source>
</evidence>
<reference evidence="2 3" key="1">
    <citation type="journal article" date="2024" name="IMA Fungus">
        <title>Apiospora arundinis, a panoply of carbohydrate-active enzymes and secondary metabolites.</title>
        <authorList>
            <person name="Sorensen T."/>
            <person name="Petersen C."/>
            <person name="Muurmann A.T."/>
            <person name="Christiansen J.V."/>
            <person name="Brundto M.L."/>
            <person name="Overgaard C.K."/>
            <person name="Boysen A.T."/>
            <person name="Wollenberg R.D."/>
            <person name="Larsen T.O."/>
            <person name="Sorensen J.L."/>
            <person name="Nielsen K.L."/>
            <person name="Sondergaard T.E."/>
        </authorList>
    </citation>
    <scope>NUCLEOTIDE SEQUENCE [LARGE SCALE GENOMIC DNA]</scope>
    <source>
        <strain evidence="2 3">AAU 773</strain>
    </source>
</reference>
<protein>
    <submittedName>
        <fullName evidence="2">Uncharacterized protein</fullName>
    </submittedName>
</protein>
<feature type="region of interest" description="Disordered" evidence="1">
    <location>
        <begin position="114"/>
        <end position="133"/>
    </location>
</feature>
<dbReference type="Proteomes" id="UP001390339">
    <property type="component" value="Unassembled WGS sequence"/>
</dbReference>